<feature type="repeat" description="TPR" evidence="3">
    <location>
        <begin position="382"/>
        <end position="415"/>
    </location>
</feature>
<keyword evidence="2 3" id="KW-0802">TPR repeat</keyword>
<sequence length="1409" mass="160471">MLKRFWHWLKKIFQRLFGRKANPQPAGEQRRLELPKQPIDYESLFFQLLAGLDGGWNRGDVKGFLLAKNIKEADFLAWLRGFGERLLASSAENEELARRLVRLQGMGELGDVGYEIGVRLLERGVTNRRDAEDTEEDESATDKAKVWFNKGYEQYNAGDFAGAIASFDKALEFKPDYYEVWLIRGVTLYHLGEYEQAVAFFDKALEFKPDYHEVWLIRGGALDYLGEYEQAVASYDKALEIKPDYHEAWCKRGVALANLGEYEQAVASYDKALEIKPDYHEVGNNRGLLLVHLGEYQKAVASFDKALEIKPNDYDAWHYRGVALGYLGEYEQAVASYNKALEIKPEYHQALSNWGVTLGNLGEYQKAVASFDKALEIKPDDHEAWCKRGVTLVHLGEYQKAVASFDKALEIKPNDYDAWCNRGVVLCDHFRQYEQAVASYDKALQIKPDKYEAWNNRGVALGNLGEYEQAVASYDKALKIKPDDYQACFNRGVTLGYLGEYEQAVASYDKVLEFKPDYYDAWYNRGILLCDNLGRYEQAVASFNKALEIKPDYYDAWCNRGVALDHLGEYEQAVASYDKALEIKPDDHETWCKRGVTLDHLGEYEQAVASYDKALKFKPDYHKAWYGRGVTLDHLGENEQAVASYNKALEFKPDYHEVWNSRGNALNNLGEYEQAVASYDKALEIKPDYYDAWCNRGVALDHLGEYEQAVTSYDKALEFKPDKYEAWCNRGVVLCDLGEYEQAVASYDKALEIKPDLHEVWINRGIASGNSVSCDPFLSLSSTIARNNPDLDKRGYHGVLASYEEGFKYCHQDTHPEGWGLLHQAIGIANYVQGQKDFRPRTYWFKAVKSYNQALKTLTASDFPEFHLKVLHDLINVRLHVGEIAKIEELQRQGTDVLRCLLNECQSPGKKKQLALKFAGFQQFTVDLAVQSGNWCAALELAEAGKNACLSWLLDGWSDESPKLAEIQQLLNTKTAIVYWHLSPYALHTFILTHNNQPIILTSSQSPAQRLQDFEKWAKTWNEEYSNYRKGKDNEGEKITTWRDNLPSMLQQLGEILDIGYIVNVINDLTPQPPSLQGNGENIEGDFISFKDDSCSPLLAVEGLGERSIQNLILIPHRDLHCFPIHALFPNNFTIIYLPSAKTGISLKTLKSTNLEKIREINVGAIHKLPLLSVEHPDSKDFGILSHAEIEVAAIAKIFQVPTERRIGEAEATKQAIQTALINNSGIFHFTGHSFYNFHHPKQSALALSGEDLLTLEEICNIENFGYYQLVTLSSCETAIASNQTITAEYVGLVSGFLFQGVANVVSTLWTVTDDSSSFLMIYFYWQLKKGKSPTIALKKAQNWLRNLTFLRLEKIYRVILSNLPENDQTIRPFIRRKLYQISIMEDIEKQKKPYIHPYYWAGFIITGF</sequence>
<proteinExistence type="predicted"/>
<dbReference type="Pfam" id="PF13432">
    <property type="entry name" value="TPR_16"/>
    <property type="match status" value="3"/>
</dbReference>
<name>K9ZIP2_ANACC</name>
<dbReference type="RefSeq" id="WP_015215061.1">
    <property type="nucleotide sequence ID" value="NC_019771.1"/>
</dbReference>
<evidence type="ECO:0000313" key="6">
    <source>
        <dbReference type="Proteomes" id="UP000010474"/>
    </source>
</evidence>
<feature type="repeat" description="TPR" evidence="3">
    <location>
        <begin position="348"/>
        <end position="381"/>
    </location>
</feature>
<feature type="repeat" description="TPR" evidence="3">
    <location>
        <begin position="554"/>
        <end position="587"/>
    </location>
</feature>
<feature type="repeat" description="TPR" evidence="3">
    <location>
        <begin position="588"/>
        <end position="621"/>
    </location>
</feature>
<dbReference type="Pfam" id="PF12770">
    <property type="entry name" value="CHAT"/>
    <property type="match status" value="1"/>
</dbReference>
<evidence type="ECO:0000256" key="2">
    <source>
        <dbReference type="ARBA" id="ARBA00022803"/>
    </source>
</evidence>
<dbReference type="EMBL" id="CP003659">
    <property type="protein sequence ID" value="AFZ58432.1"/>
    <property type="molecule type" value="Genomic_DNA"/>
</dbReference>
<dbReference type="Pfam" id="PF00515">
    <property type="entry name" value="TPR_1"/>
    <property type="match status" value="7"/>
</dbReference>
<dbReference type="Gene3D" id="1.25.40.10">
    <property type="entry name" value="Tetratricopeptide repeat domain"/>
    <property type="match status" value="9"/>
</dbReference>
<dbReference type="PANTHER" id="PTHR44943">
    <property type="entry name" value="CELLULOSE SYNTHASE OPERON PROTEIN C"/>
    <property type="match status" value="1"/>
</dbReference>
<organism evidence="5 6">
    <name type="scientific">Anabaena cylindrica (strain ATCC 27899 / PCC 7122)</name>
    <dbReference type="NCBI Taxonomy" id="272123"/>
    <lineage>
        <taxon>Bacteria</taxon>
        <taxon>Bacillati</taxon>
        <taxon>Cyanobacteriota</taxon>
        <taxon>Cyanophyceae</taxon>
        <taxon>Nostocales</taxon>
        <taxon>Nostocaceae</taxon>
        <taxon>Anabaena</taxon>
    </lineage>
</organism>
<keyword evidence="6" id="KW-1185">Reference proteome</keyword>
<feature type="repeat" description="TPR" evidence="3">
    <location>
        <begin position="656"/>
        <end position="689"/>
    </location>
</feature>
<dbReference type="SUPFAM" id="SSF48439">
    <property type="entry name" value="Protein prenylyltransferase"/>
    <property type="match status" value="1"/>
</dbReference>
<dbReference type="InterPro" id="IPR051685">
    <property type="entry name" value="Ycf3/AcsC/BcsC/TPR_MFPF"/>
</dbReference>
<keyword evidence="1" id="KW-0677">Repeat</keyword>
<feature type="repeat" description="TPR" evidence="3">
    <location>
        <begin position="622"/>
        <end position="655"/>
    </location>
</feature>
<evidence type="ECO:0000259" key="4">
    <source>
        <dbReference type="Pfam" id="PF12770"/>
    </source>
</evidence>
<dbReference type="InterPro" id="IPR024983">
    <property type="entry name" value="CHAT_dom"/>
</dbReference>
<dbReference type="InterPro" id="IPR011990">
    <property type="entry name" value="TPR-like_helical_dom_sf"/>
</dbReference>
<feature type="repeat" description="TPR" evidence="3">
    <location>
        <begin position="246"/>
        <end position="279"/>
    </location>
</feature>
<dbReference type="OrthoDB" id="3882674at2"/>
<dbReference type="PANTHER" id="PTHR44943:SF8">
    <property type="entry name" value="TPR REPEAT-CONTAINING PROTEIN MJ0263"/>
    <property type="match status" value="1"/>
</dbReference>
<dbReference type="Pfam" id="PF13414">
    <property type="entry name" value="TPR_11"/>
    <property type="match status" value="2"/>
</dbReference>
<feature type="repeat" description="TPR" evidence="3">
    <location>
        <begin position="212"/>
        <end position="245"/>
    </location>
</feature>
<dbReference type="Proteomes" id="UP000010474">
    <property type="component" value="Chromosome"/>
</dbReference>
<feature type="repeat" description="TPR" evidence="3">
    <location>
        <begin position="314"/>
        <end position="347"/>
    </location>
</feature>
<accession>K9ZIP2</accession>
<evidence type="ECO:0000313" key="5">
    <source>
        <dbReference type="EMBL" id="AFZ58432.1"/>
    </source>
</evidence>
<dbReference type="PATRIC" id="fig|272123.3.peg.3290"/>
<feature type="repeat" description="TPR" evidence="3">
    <location>
        <begin position="724"/>
        <end position="757"/>
    </location>
</feature>
<reference evidence="6" key="1">
    <citation type="journal article" date="2013" name="Proc. Natl. Acad. Sci. U.S.A.">
        <title>Improving the coverage of the cyanobacterial phylum using diversity-driven genome sequencing.</title>
        <authorList>
            <person name="Shih P.M."/>
            <person name="Wu D."/>
            <person name="Latifi A."/>
            <person name="Axen S.D."/>
            <person name="Fewer D.P."/>
            <person name="Talla E."/>
            <person name="Calteau A."/>
            <person name="Cai F."/>
            <person name="Tandeau de Marsac N."/>
            <person name="Rippka R."/>
            <person name="Herdman M."/>
            <person name="Sivonen K."/>
            <person name="Coursin T."/>
            <person name="Laurent T."/>
            <person name="Goodwin L."/>
            <person name="Nolan M."/>
            <person name="Davenport K.W."/>
            <person name="Han C.S."/>
            <person name="Rubin E.M."/>
            <person name="Eisen J.A."/>
            <person name="Woyke T."/>
            <person name="Gugger M."/>
            <person name="Kerfeld C.A."/>
        </authorList>
    </citation>
    <scope>NUCLEOTIDE SEQUENCE [LARGE SCALE GENOMIC DNA]</scope>
    <source>
        <strain evidence="6">ATCC 27899 / PCC 7122</strain>
    </source>
</reference>
<dbReference type="Pfam" id="PF13181">
    <property type="entry name" value="TPR_8"/>
    <property type="match status" value="1"/>
</dbReference>
<feature type="repeat" description="TPR" evidence="3">
    <location>
        <begin position="485"/>
        <end position="518"/>
    </location>
</feature>
<dbReference type="STRING" id="272123.Anacy_3013"/>
<feature type="repeat" description="TPR" evidence="3">
    <location>
        <begin position="690"/>
        <end position="723"/>
    </location>
</feature>
<gene>
    <name evidence="5" type="ordered locus">Anacy_3013</name>
</gene>
<feature type="domain" description="CHAT" evidence="4">
    <location>
        <begin position="1104"/>
        <end position="1408"/>
    </location>
</feature>
<dbReference type="KEGG" id="acy:Anacy_3013"/>
<dbReference type="InterPro" id="IPR019734">
    <property type="entry name" value="TPR_rpt"/>
</dbReference>
<feature type="repeat" description="TPR" evidence="3">
    <location>
        <begin position="178"/>
        <end position="211"/>
    </location>
</feature>
<evidence type="ECO:0000256" key="3">
    <source>
        <dbReference type="PROSITE-ProRule" id="PRU00339"/>
    </source>
</evidence>
<dbReference type="PROSITE" id="PS50293">
    <property type="entry name" value="TPR_REGION"/>
    <property type="match status" value="13"/>
</dbReference>
<evidence type="ECO:0000256" key="1">
    <source>
        <dbReference type="ARBA" id="ARBA00022737"/>
    </source>
</evidence>
<feature type="repeat" description="TPR" evidence="3">
    <location>
        <begin position="144"/>
        <end position="177"/>
    </location>
</feature>
<feature type="repeat" description="TPR" evidence="3">
    <location>
        <begin position="451"/>
        <end position="484"/>
    </location>
</feature>
<protein>
    <submittedName>
        <fullName evidence="5">Tetratricopeptide TPR_1 repeat-containing protein</fullName>
    </submittedName>
</protein>
<feature type="repeat" description="TPR" evidence="3">
    <location>
        <begin position="280"/>
        <end position="313"/>
    </location>
</feature>
<dbReference type="SUPFAM" id="SSF48452">
    <property type="entry name" value="TPR-like"/>
    <property type="match status" value="2"/>
</dbReference>
<dbReference type="SMART" id="SM00028">
    <property type="entry name" value="TPR"/>
    <property type="match status" value="18"/>
</dbReference>
<dbReference type="HOGENOM" id="CLU_003728_15_1_3"/>
<dbReference type="eggNOG" id="COG4995">
    <property type="taxonomic scope" value="Bacteria"/>
</dbReference>
<dbReference type="eggNOG" id="COG0457">
    <property type="taxonomic scope" value="Bacteria"/>
</dbReference>
<dbReference type="PROSITE" id="PS50005">
    <property type="entry name" value="TPR"/>
    <property type="match status" value="16"/>
</dbReference>